<dbReference type="GO" id="GO:0007264">
    <property type="term" value="P:small GTPase-mediated signal transduction"/>
    <property type="evidence" value="ECO:0007669"/>
    <property type="project" value="TreeGrafter"/>
</dbReference>
<dbReference type="PANTHER" id="PTHR45808">
    <property type="entry name" value="RHO GTPASE-ACTIVATING PROTEIN 68F"/>
    <property type="match status" value="1"/>
</dbReference>
<sequence>MESVPRARSVASSVSLACPHSATVQTLLSSNTHPPSSRTWTPSSGGFKFPGDADDVEERELFVSYYNRLAAKYGMRPLVVEDANSKAGKRNGTSPERRGWFFRIFRPSPGQSTPGKVTPPGRAAHKRSVSDLGAFMRSKPEVSKALDLADIVRLSGKSLLHLPPEYAPCVLNLPTCLRATAHYIAQHADTRGLFRIPGAVKVVNALYDYYCGARENASEVSGTVHLATLPTHIQYQVQDVASTFKRFLSCLPGGILGSLSLFDAFLAIHSQLKGQPEYPRTKQTRLRARLIALAIGSVQSQFRRELIIAVFGLLSMIGRIGEVAPREDDEGRPLPTHDLMGYSALGIVFGPLLVGDLIDGYTVQETTPNSGPSLVPITPKKQRCRDRQKAKDSKEPKDVKDTKGPKAAPHDINKAMVAVEIAEMLIANWRDIVRQMFAVGAHLDQDTASTQAPLASLAVSLTASLPVDSDAGAVDEGSPGPGASPVSLRRGKTRLSRQGSGRQPSATQLSPTLEEGHQGEADRGRRFFRAAAATVETQQPRAVKGNPPPVSKPLN</sequence>
<dbReference type="GO" id="GO:0005096">
    <property type="term" value="F:GTPase activator activity"/>
    <property type="evidence" value="ECO:0007669"/>
    <property type="project" value="TreeGrafter"/>
</dbReference>
<comment type="caution">
    <text evidence="3">The sequence shown here is derived from an EMBL/GenBank/DDBJ whole genome shotgun (WGS) entry which is preliminary data.</text>
</comment>
<evidence type="ECO:0000313" key="4">
    <source>
        <dbReference type="Proteomes" id="UP000219286"/>
    </source>
</evidence>
<keyword evidence="4" id="KW-1185">Reference proteome</keyword>
<protein>
    <recommendedName>
        <fullName evidence="2">Rho-GAP domain-containing protein</fullName>
    </recommendedName>
</protein>
<evidence type="ECO:0000313" key="3">
    <source>
        <dbReference type="EMBL" id="OTA05205.1"/>
    </source>
</evidence>
<reference evidence="3 4" key="1">
    <citation type="journal article" date="2015" name="Genome Announc.">
        <title>Genome sequence and annotation of Trichoderma parareesei, the ancestor of the cellulase producer Trichoderma reesei.</title>
        <authorList>
            <person name="Yang D."/>
            <person name="Pomraning K."/>
            <person name="Kopchinskiy A."/>
            <person name="Karimi Aghcheh R."/>
            <person name="Atanasova L."/>
            <person name="Chenthamara K."/>
            <person name="Baker S.E."/>
            <person name="Zhang R."/>
            <person name="Shen Q."/>
            <person name="Freitag M."/>
            <person name="Kubicek C.P."/>
            <person name="Druzhinina I.S."/>
        </authorList>
    </citation>
    <scope>NUCLEOTIDE SEQUENCE [LARGE SCALE GENOMIC DNA]</scope>
    <source>
        <strain evidence="3 4">CBS 125925</strain>
    </source>
</reference>
<feature type="region of interest" description="Disordered" evidence="1">
    <location>
        <begin position="470"/>
        <end position="555"/>
    </location>
</feature>
<dbReference type="Proteomes" id="UP000219286">
    <property type="component" value="Unassembled WGS sequence"/>
</dbReference>
<dbReference type="InterPro" id="IPR000198">
    <property type="entry name" value="RhoGAP_dom"/>
</dbReference>
<organism evidence="3 4">
    <name type="scientific">Trichoderma parareesei</name>
    <name type="common">Filamentous fungus</name>
    <dbReference type="NCBI Taxonomy" id="858221"/>
    <lineage>
        <taxon>Eukaryota</taxon>
        <taxon>Fungi</taxon>
        <taxon>Dikarya</taxon>
        <taxon>Ascomycota</taxon>
        <taxon>Pezizomycotina</taxon>
        <taxon>Sordariomycetes</taxon>
        <taxon>Hypocreomycetidae</taxon>
        <taxon>Hypocreales</taxon>
        <taxon>Hypocreaceae</taxon>
        <taxon>Trichoderma</taxon>
    </lineage>
</organism>
<dbReference type="CDD" id="cd00159">
    <property type="entry name" value="RhoGAP"/>
    <property type="match status" value="1"/>
</dbReference>
<accession>A0A2H2ZX50</accession>
<dbReference type="PROSITE" id="PS50238">
    <property type="entry name" value="RHOGAP"/>
    <property type="match status" value="1"/>
</dbReference>
<feature type="compositionally biased region" description="Basic and acidic residues" evidence="1">
    <location>
        <begin position="385"/>
        <end position="409"/>
    </location>
</feature>
<gene>
    <name evidence="3" type="ORF">A9Z42_0058690</name>
</gene>
<evidence type="ECO:0000259" key="2">
    <source>
        <dbReference type="PROSITE" id="PS50238"/>
    </source>
</evidence>
<feature type="region of interest" description="Disordered" evidence="1">
    <location>
        <begin position="368"/>
        <end position="409"/>
    </location>
</feature>
<feature type="compositionally biased region" description="Polar residues" evidence="1">
    <location>
        <begin position="496"/>
        <end position="511"/>
    </location>
</feature>
<dbReference type="AlphaFoldDB" id="A0A2H2ZX50"/>
<feature type="compositionally biased region" description="Pro residues" evidence="1">
    <location>
        <begin position="546"/>
        <end position="555"/>
    </location>
</feature>
<dbReference type="SMART" id="SM00324">
    <property type="entry name" value="RhoGAP"/>
    <property type="match status" value="1"/>
</dbReference>
<dbReference type="EMBL" id="LFMI01000581">
    <property type="protein sequence ID" value="OTA05205.1"/>
    <property type="molecule type" value="Genomic_DNA"/>
</dbReference>
<dbReference type="InterPro" id="IPR008936">
    <property type="entry name" value="Rho_GTPase_activation_prot"/>
</dbReference>
<feature type="domain" description="Rho-GAP" evidence="2">
    <location>
        <begin position="160"/>
        <end position="385"/>
    </location>
</feature>
<proteinExistence type="predicted"/>
<evidence type="ECO:0000256" key="1">
    <source>
        <dbReference type="SAM" id="MobiDB-lite"/>
    </source>
</evidence>
<dbReference type="Pfam" id="PF00620">
    <property type="entry name" value="RhoGAP"/>
    <property type="match status" value="1"/>
</dbReference>
<dbReference type="GO" id="GO:0005737">
    <property type="term" value="C:cytoplasm"/>
    <property type="evidence" value="ECO:0007669"/>
    <property type="project" value="TreeGrafter"/>
</dbReference>
<dbReference type="PANTHER" id="PTHR45808:SF2">
    <property type="entry name" value="RHO GTPASE-ACTIVATING PROTEIN 68F"/>
    <property type="match status" value="1"/>
</dbReference>
<feature type="compositionally biased region" description="Basic and acidic residues" evidence="1">
    <location>
        <begin position="514"/>
        <end position="525"/>
    </location>
</feature>
<dbReference type="SUPFAM" id="SSF48350">
    <property type="entry name" value="GTPase activation domain, GAP"/>
    <property type="match status" value="1"/>
</dbReference>
<dbReference type="OrthoDB" id="9994905at2759"/>
<dbReference type="Gene3D" id="1.10.555.10">
    <property type="entry name" value="Rho GTPase activation protein"/>
    <property type="match status" value="1"/>
</dbReference>
<name>A0A2H2ZX50_TRIPA</name>